<proteinExistence type="inferred from homology"/>
<dbReference type="SUPFAM" id="SSF46458">
    <property type="entry name" value="Globin-like"/>
    <property type="match status" value="1"/>
</dbReference>
<comment type="similarity">
    <text evidence="1">Belongs to the globin family.</text>
</comment>
<dbReference type="InterPro" id="IPR012292">
    <property type="entry name" value="Globin/Proto"/>
</dbReference>
<evidence type="ECO:0000256" key="2">
    <source>
        <dbReference type="SAM" id="MobiDB-lite"/>
    </source>
</evidence>
<dbReference type="CDD" id="cd01040">
    <property type="entry name" value="Mb-like"/>
    <property type="match status" value="1"/>
</dbReference>
<evidence type="ECO:0000313" key="4">
    <source>
        <dbReference type="Proteomes" id="UP000887578"/>
    </source>
</evidence>
<feature type="region of interest" description="Disordered" evidence="2">
    <location>
        <begin position="1"/>
        <end position="31"/>
    </location>
</feature>
<feature type="domain" description="Globin" evidence="3">
    <location>
        <begin position="75"/>
        <end position="223"/>
    </location>
</feature>
<dbReference type="Proteomes" id="UP000887578">
    <property type="component" value="Unplaced"/>
</dbReference>
<keyword evidence="1" id="KW-0349">Heme</keyword>
<name>A0A914P8X4_9BILA</name>
<organism evidence="4 5">
    <name type="scientific">Panagrolaimus davidi</name>
    <dbReference type="NCBI Taxonomy" id="227884"/>
    <lineage>
        <taxon>Eukaryota</taxon>
        <taxon>Metazoa</taxon>
        <taxon>Ecdysozoa</taxon>
        <taxon>Nematoda</taxon>
        <taxon>Chromadorea</taxon>
        <taxon>Rhabditida</taxon>
        <taxon>Tylenchina</taxon>
        <taxon>Panagrolaimomorpha</taxon>
        <taxon>Panagrolaimoidea</taxon>
        <taxon>Panagrolaimidae</taxon>
        <taxon>Panagrolaimus</taxon>
    </lineage>
</organism>
<dbReference type="GO" id="GO:0019825">
    <property type="term" value="F:oxygen binding"/>
    <property type="evidence" value="ECO:0007669"/>
    <property type="project" value="InterPro"/>
</dbReference>
<dbReference type="Pfam" id="PF00042">
    <property type="entry name" value="Globin"/>
    <property type="match status" value="1"/>
</dbReference>
<dbReference type="InterPro" id="IPR044399">
    <property type="entry name" value="Mb-like_M"/>
</dbReference>
<keyword evidence="1" id="KW-0479">Metal-binding</keyword>
<evidence type="ECO:0000259" key="3">
    <source>
        <dbReference type="PROSITE" id="PS01033"/>
    </source>
</evidence>
<sequence length="262" mass="30396">MIHILQSMMNKPSTSSHRHSRKGRKRSSSASIQNALGVARSVASKSITLDRLDLRCATPPGRRRILSCFSGRELCLDEDQVDALHTDFCKIKDKYAFFEAIFLQLFLKEDPEVATLFGLANVPEKDLKRRNAFRTHICKFLRFWTTIIDLLPKKGREDELIQIIRMVGRQHTHVKTLSFTAVRWLSFKTVLFNAFSHPENEHLTHAWNILISFLIYEIKDAYLSHIRHVRSNSVPHILEGYRLDFRKGSKSRESFEDDSIAE</sequence>
<keyword evidence="1" id="KW-0561">Oxygen transport</keyword>
<dbReference type="InterPro" id="IPR000971">
    <property type="entry name" value="Globin"/>
</dbReference>
<dbReference type="WBParaSite" id="PDA_v2.g1450.t1">
    <property type="protein sequence ID" value="PDA_v2.g1450.t1"/>
    <property type="gene ID" value="PDA_v2.g1450"/>
</dbReference>
<reference evidence="5" key="1">
    <citation type="submission" date="2022-11" db="UniProtKB">
        <authorList>
            <consortium name="WormBaseParasite"/>
        </authorList>
    </citation>
    <scope>IDENTIFICATION</scope>
</reference>
<evidence type="ECO:0000256" key="1">
    <source>
        <dbReference type="RuleBase" id="RU000356"/>
    </source>
</evidence>
<accession>A0A914P8X4</accession>
<dbReference type="PROSITE" id="PS01033">
    <property type="entry name" value="GLOBIN"/>
    <property type="match status" value="1"/>
</dbReference>
<keyword evidence="1" id="KW-0408">Iron</keyword>
<feature type="compositionally biased region" description="Basic residues" evidence="2">
    <location>
        <begin position="16"/>
        <end position="27"/>
    </location>
</feature>
<dbReference type="AlphaFoldDB" id="A0A914P8X4"/>
<dbReference type="GO" id="GO:0005344">
    <property type="term" value="F:oxygen carrier activity"/>
    <property type="evidence" value="ECO:0007669"/>
    <property type="project" value="UniProtKB-KW"/>
</dbReference>
<dbReference type="InterPro" id="IPR009050">
    <property type="entry name" value="Globin-like_sf"/>
</dbReference>
<dbReference type="GO" id="GO:0020037">
    <property type="term" value="F:heme binding"/>
    <property type="evidence" value="ECO:0007669"/>
    <property type="project" value="InterPro"/>
</dbReference>
<evidence type="ECO:0000313" key="5">
    <source>
        <dbReference type="WBParaSite" id="PDA_v2.g1450.t1"/>
    </source>
</evidence>
<protein>
    <submittedName>
        <fullName evidence="5">Globin family profile domain-containing protein</fullName>
    </submittedName>
</protein>
<keyword evidence="1" id="KW-0813">Transport</keyword>
<keyword evidence="4" id="KW-1185">Reference proteome</keyword>
<dbReference type="Gene3D" id="1.10.490.10">
    <property type="entry name" value="Globins"/>
    <property type="match status" value="1"/>
</dbReference>